<evidence type="ECO:0000313" key="4">
    <source>
        <dbReference type="EMBL" id="PJZ55329.1"/>
    </source>
</evidence>
<dbReference type="InterPro" id="IPR028098">
    <property type="entry name" value="Glyco_trans_4-like_N"/>
</dbReference>
<dbReference type="EMBL" id="NPDU01000025">
    <property type="protein sequence ID" value="PJZ61793.1"/>
    <property type="molecule type" value="Genomic_DNA"/>
</dbReference>
<dbReference type="Pfam" id="PF13439">
    <property type="entry name" value="Glyco_transf_4"/>
    <property type="match status" value="1"/>
</dbReference>
<reference evidence="6 7" key="1">
    <citation type="submission" date="2017-07" db="EMBL/GenBank/DDBJ databases">
        <title>Leptospira spp. isolated from tropical soils.</title>
        <authorList>
            <person name="Thibeaux R."/>
            <person name="Iraola G."/>
            <person name="Ferres I."/>
            <person name="Bierque E."/>
            <person name="Girault D."/>
            <person name="Soupe-Gilbert M.-E."/>
            <person name="Picardeau M."/>
            <person name="Goarant C."/>
        </authorList>
    </citation>
    <scope>NUCLEOTIDE SEQUENCE [LARGE SCALE GENOMIC DNA]</scope>
    <source>
        <strain evidence="4 7">FH2-B-C1</strain>
        <strain evidence="5 6">FH2-B-D1</strain>
    </source>
</reference>
<feature type="domain" description="Glycosyl transferase family 1" evidence="2">
    <location>
        <begin position="208"/>
        <end position="365"/>
    </location>
</feature>
<evidence type="ECO:0000259" key="3">
    <source>
        <dbReference type="Pfam" id="PF13439"/>
    </source>
</evidence>
<evidence type="ECO:0000256" key="1">
    <source>
        <dbReference type="ARBA" id="ARBA00022679"/>
    </source>
</evidence>
<protein>
    <submittedName>
        <fullName evidence="4">Glycosyl transferase family 1</fullName>
    </submittedName>
</protein>
<dbReference type="Gene3D" id="3.40.50.2000">
    <property type="entry name" value="Glycogen Phosphorylase B"/>
    <property type="match status" value="2"/>
</dbReference>
<accession>A0A2M9YUW2</accession>
<evidence type="ECO:0000313" key="5">
    <source>
        <dbReference type="EMBL" id="PJZ61793.1"/>
    </source>
</evidence>
<dbReference type="EMBL" id="NPDV01000001">
    <property type="protein sequence ID" value="PJZ55329.1"/>
    <property type="molecule type" value="Genomic_DNA"/>
</dbReference>
<dbReference type="RefSeq" id="WP_100784065.1">
    <property type="nucleotide sequence ID" value="NZ_NPDV01000001.1"/>
</dbReference>
<gene>
    <name evidence="5" type="ORF">CH376_11125</name>
    <name evidence="4" type="ORF">CH380_02165</name>
</gene>
<evidence type="ECO:0000313" key="6">
    <source>
        <dbReference type="Proteomes" id="UP000232149"/>
    </source>
</evidence>
<name>A0A2M9YUW2_9LEPT</name>
<keyword evidence="6" id="KW-1185">Reference proteome</keyword>
<dbReference type="Proteomes" id="UP000232149">
    <property type="component" value="Unassembled WGS sequence"/>
</dbReference>
<keyword evidence="1 4" id="KW-0808">Transferase</keyword>
<dbReference type="PANTHER" id="PTHR46401">
    <property type="entry name" value="GLYCOSYLTRANSFERASE WBBK-RELATED"/>
    <property type="match status" value="1"/>
</dbReference>
<organism evidence="4 7">
    <name type="scientific">Leptospira adleri</name>
    <dbReference type="NCBI Taxonomy" id="2023186"/>
    <lineage>
        <taxon>Bacteria</taxon>
        <taxon>Pseudomonadati</taxon>
        <taxon>Spirochaetota</taxon>
        <taxon>Spirochaetia</taxon>
        <taxon>Leptospirales</taxon>
        <taxon>Leptospiraceae</taxon>
        <taxon>Leptospira</taxon>
    </lineage>
</organism>
<dbReference type="GO" id="GO:0016757">
    <property type="term" value="F:glycosyltransferase activity"/>
    <property type="evidence" value="ECO:0007669"/>
    <property type="project" value="InterPro"/>
</dbReference>
<dbReference type="SUPFAM" id="SSF53756">
    <property type="entry name" value="UDP-Glycosyltransferase/glycogen phosphorylase"/>
    <property type="match status" value="1"/>
</dbReference>
<dbReference type="PANTHER" id="PTHR46401:SF2">
    <property type="entry name" value="GLYCOSYLTRANSFERASE WBBK-RELATED"/>
    <property type="match status" value="1"/>
</dbReference>
<evidence type="ECO:0000313" key="7">
    <source>
        <dbReference type="Proteomes" id="UP000232188"/>
    </source>
</evidence>
<proteinExistence type="predicted"/>
<feature type="domain" description="Glycosyltransferase subfamily 4-like N-terminal" evidence="3">
    <location>
        <begin position="16"/>
        <end position="195"/>
    </location>
</feature>
<comment type="caution">
    <text evidence="4">The sequence shown here is derived from an EMBL/GenBank/DDBJ whole genome shotgun (WGS) entry which is preliminary data.</text>
</comment>
<dbReference type="AlphaFoldDB" id="A0A2M9YUW2"/>
<dbReference type="Proteomes" id="UP000232188">
    <property type="component" value="Unassembled WGS sequence"/>
</dbReference>
<dbReference type="CDD" id="cd03809">
    <property type="entry name" value="GT4_MtfB-like"/>
    <property type="match status" value="1"/>
</dbReference>
<sequence length="392" mass="46031">MRVLYDHQIFSMQKFGGISRYFYEILTRLQKSKIIEVDHSVIYSSNEYLVDDKDFRVEQPYTYQSWFPKLKFKGKYRIFRLIQRAGFLPDPEARMKKEIIGKIKNSNFDIFHPTYYSPYFLGTLQESGKPFVLTVHDLIYELHPEYFYDAKEVIHNKKILINEAAAIIVISENTKKDLQKFYNIKESKIKVIYHGSSMILKFARQESIFAESKPEYLLFTGNRSHYKNFSFFLKSIRFLFQEFPKLSLYCVGGGSFQQDEIALIEELNLQEKVKQFQIANDEELAEYYRNALLFVFPSRYEGFGIPLLEAFSCKTPVACSDTSSFPEVAGDAAFYFNPDSEESIRNCIRGAIVDPEKRKEKIQKGNLQIQKFSWDKAASETLEFYRSVLQDK</sequence>
<dbReference type="Pfam" id="PF00534">
    <property type="entry name" value="Glycos_transf_1"/>
    <property type="match status" value="1"/>
</dbReference>
<dbReference type="InterPro" id="IPR001296">
    <property type="entry name" value="Glyco_trans_1"/>
</dbReference>
<dbReference type="GO" id="GO:0009103">
    <property type="term" value="P:lipopolysaccharide biosynthetic process"/>
    <property type="evidence" value="ECO:0007669"/>
    <property type="project" value="TreeGrafter"/>
</dbReference>
<evidence type="ECO:0000259" key="2">
    <source>
        <dbReference type="Pfam" id="PF00534"/>
    </source>
</evidence>